<dbReference type="AlphaFoldDB" id="A0A0F9H896"/>
<dbReference type="EMBL" id="LAZR01023620">
    <property type="protein sequence ID" value="KKL77895.1"/>
    <property type="molecule type" value="Genomic_DNA"/>
</dbReference>
<evidence type="ECO:0000313" key="1">
    <source>
        <dbReference type="EMBL" id="KKL77895.1"/>
    </source>
</evidence>
<proteinExistence type="predicted"/>
<name>A0A0F9H896_9ZZZZ</name>
<organism evidence="1">
    <name type="scientific">marine sediment metagenome</name>
    <dbReference type="NCBI Taxonomy" id="412755"/>
    <lineage>
        <taxon>unclassified sequences</taxon>
        <taxon>metagenomes</taxon>
        <taxon>ecological metagenomes</taxon>
    </lineage>
</organism>
<gene>
    <name evidence="1" type="ORF">LCGC14_2030340</name>
</gene>
<reference evidence="1" key="1">
    <citation type="journal article" date="2015" name="Nature">
        <title>Complex archaea that bridge the gap between prokaryotes and eukaryotes.</title>
        <authorList>
            <person name="Spang A."/>
            <person name="Saw J.H."/>
            <person name="Jorgensen S.L."/>
            <person name="Zaremba-Niedzwiedzka K."/>
            <person name="Martijn J."/>
            <person name="Lind A.E."/>
            <person name="van Eijk R."/>
            <person name="Schleper C."/>
            <person name="Guy L."/>
            <person name="Ettema T.J."/>
        </authorList>
    </citation>
    <scope>NUCLEOTIDE SEQUENCE</scope>
</reference>
<protein>
    <submittedName>
        <fullName evidence="1">Uncharacterized protein</fullName>
    </submittedName>
</protein>
<sequence length="85" mass="9985">MTTMRLKEDISVVASFGRPYKVRPVRFRWNGRLLEVKEVTYRWSTMEGRAVVHHFAVTDGNSAYEITFNSQTLLWRIESMDESEA</sequence>
<accession>A0A0F9H896</accession>
<comment type="caution">
    <text evidence="1">The sequence shown here is derived from an EMBL/GenBank/DDBJ whole genome shotgun (WGS) entry which is preliminary data.</text>
</comment>